<dbReference type="InterPro" id="IPR003961">
    <property type="entry name" value="FN3_dom"/>
</dbReference>
<comment type="caution">
    <text evidence="2">The sequence shown here is derived from an EMBL/GenBank/DDBJ whole genome shotgun (WGS) entry which is preliminary data.</text>
</comment>
<keyword evidence="3" id="KW-1185">Reference proteome</keyword>
<dbReference type="Gene3D" id="2.60.40.10">
    <property type="entry name" value="Immunoglobulins"/>
    <property type="match status" value="1"/>
</dbReference>
<organism evidence="2 3">
    <name type="scientific">Geodia barretti</name>
    <name type="common">Barrett's horny sponge</name>
    <dbReference type="NCBI Taxonomy" id="519541"/>
    <lineage>
        <taxon>Eukaryota</taxon>
        <taxon>Metazoa</taxon>
        <taxon>Porifera</taxon>
        <taxon>Demospongiae</taxon>
        <taxon>Heteroscleromorpha</taxon>
        <taxon>Tetractinellida</taxon>
        <taxon>Astrophorina</taxon>
        <taxon>Geodiidae</taxon>
        <taxon>Geodia</taxon>
    </lineage>
</organism>
<dbReference type="AlphaFoldDB" id="A0AA35X3Y5"/>
<dbReference type="CDD" id="cd00063">
    <property type="entry name" value="FN3"/>
    <property type="match status" value="1"/>
</dbReference>
<feature type="domain" description="Fibronectin type-III" evidence="1">
    <location>
        <begin position="1"/>
        <end position="45"/>
    </location>
</feature>
<name>A0AA35X3Y5_GEOBA</name>
<evidence type="ECO:0000313" key="3">
    <source>
        <dbReference type="Proteomes" id="UP001174909"/>
    </source>
</evidence>
<dbReference type="InterPro" id="IPR013783">
    <property type="entry name" value="Ig-like_fold"/>
</dbReference>
<evidence type="ECO:0000313" key="2">
    <source>
        <dbReference type="EMBL" id="CAI8043299.1"/>
    </source>
</evidence>
<dbReference type="Proteomes" id="UP001174909">
    <property type="component" value="Unassembled WGS sequence"/>
</dbReference>
<reference evidence="2" key="1">
    <citation type="submission" date="2023-03" db="EMBL/GenBank/DDBJ databases">
        <authorList>
            <person name="Steffen K."/>
            <person name="Cardenas P."/>
        </authorList>
    </citation>
    <scope>NUCLEOTIDE SEQUENCE</scope>
</reference>
<gene>
    <name evidence="2" type="ORF">GBAR_LOCUS24034</name>
</gene>
<accession>A0AA35X3Y5</accession>
<dbReference type="PROSITE" id="PS50853">
    <property type="entry name" value="FN3"/>
    <property type="match status" value="1"/>
</dbReference>
<evidence type="ECO:0000259" key="1">
    <source>
        <dbReference type="PROSITE" id="PS50853"/>
    </source>
</evidence>
<sequence length="45" mass="4618">MGSGNTQMLTVNGADMTQTTIENLMSSTTYSIEVAAVNSAGTGVY</sequence>
<dbReference type="EMBL" id="CASHTH010003316">
    <property type="protein sequence ID" value="CAI8043299.1"/>
    <property type="molecule type" value="Genomic_DNA"/>
</dbReference>
<feature type="non-terminal residue" evidence="2">
    <location>
        <position position="45"/>
    </location>
</feature>
<dbReference type="InterPro" id="IPR036116">
    <property type="entry name" value="FN3_sf"/>
</dbReference>
<proteinExistence type="predicted"/>
<dbReference type="SUPFAM" id="SSF49265">
    <property type="entry name" value="Fibronectin type III"/>
    <property type="match status" value="1"/>
</dbReference>
<protein>
    <recommendedName>
        <fullName evidence="1">Fibronectin type-III domain-containing protein</fullName>
    </recommendedName>
</protein>